<dbReference type="Proteomes" id="UP000318939">
    <property type="component" value="Plasmid unnamed1"/>
</dbReference>
<gene>
    <name evidence="1" type="ORF">PR018_20170</name>
</gene>
<accession>A0ABY8IRP0</accession>
<evidence type="ECO:0000313" key="1">
    <source>
        <dbReference type="EMBL" id="WFS25848.1"/>
    </source>
</evidence>
<reference evidence="1 2" key="2">
    <citation type="journal article" date="2023" name="MicrobiologyOpen">
        <title>Genomics of the tumorigenes clade of the family Rhizobiaceae and description of Rhizobium rhododendri sp. nov.</title>
        <authorList>
            <person name="Kuzmanovic N."/>
            <person name="diCenzo G.C."/>
            <person name="Bunk B."/>
            <person name="Sproeer C."/>
            <person name="Fruehling A."/>
            <person name="Neumann-Schaal M."/>
            <person name="Overmann J."/>
            <person name="Smalla K."/>
        </authorList>
    </citation>
    <scope>NUCLEOTIDE SEQUENCE [LARGE SCALE GENOMIC DNA]</scope>
    <source>
        <strain evidence="2">rho-6.2</strain>
        <plasmid evidence="1 2">unnamed1</plasmid>
    </source>
</reference>
<sequence>MIATAKSIELIDYENWNYWPDDVKNFCAAAEAMIGPVENDGAEIFSFEICTPKWFAENRLAKATFTRGIVFVPEYDEQAVKMIIADLVAKTSGDTWGEIAEKLSRYLRWEFEDYQRGPPS</sequence>
<reference evidence="1 2" key="1">
    <citation type="journal article" date="2019" name="Phytopathology">
        <title>A Novel Group of Rhizobium tumorigenes-Like Agrobacteria Associated with Crown Gall Disease of Rhododendron and Blueberry.</title>
        <authorList>
            <person name="Kuzmanovic N."/>
            <person name="Behrens P."/>
            <person name="Idczak E."/>
            <person name="Wagner S."/>
            <person name="Gotz M."/>
            <person name="Sproer C."/>
            <person name="Bunk B."/>
            <person name="Overmann J."/>
            <person name="Smalla K."/>
        </authorList>
    </citation>
    <scope>NUCLEOTIDE SEQUENCE [LARGE SCALE GENOMIC DNA]</scope>
    <source>
        <strain evidence="2">rho-6.2</strain>
    </source>
</reference>
<keyword evidence="1" id="KW-0614">Plasmid</keyword>
<evidence type="ECO:0000313" key="2">
    <source>
        <dbReference type="Proteomes" id="UP000318939"/>
    </source>
</evidence>
<dbReference type="EMBL" id="CP117268">
    <property type="protein sequence ID" value="WFS25848.1"/>
    <property type="molecule type" value="Genomic_DNA"/>
</dbReference>
<name>A0ABY8IRP0_9HYPH</name>
<dbReference type="InterPro" id="IPR028964">
    <property type="entry name" value="Imm8"/>
</dbReference>
<dbReference type="RefSeq" id="WP_142831576.1">
    <property type="nucleotide sequence ID" value="NZ_CP117268.1"/>
</dbReference>
<keyword evidence="2" id="KW-1185">Reference proteome</keyword>
<dbReference type="Pfam" id="PF15586">
    <property type="entry name" value="Imm8"/>
    <property type="match status" value="1"/>
</dbReference>
<geneLocation type="plasmid" evidence="1 2">
    <name>unnamed1</name>
</geneLocation>
<protein>
    <submittedName>
        <fullName evidence="1">Imm8 family immunity protein</fullName>
    </submittedName>
</protein>
<organism evidence="1 2">
    <name type="scientific">Rhizobium rhododendri</name>
    <dbReference type="NCBI Taxonomy" id="2506430"/>
    <lineage>
        <taxon>Bacteria</taxon>
        <taxon>Pseudomonadati</taxon>
        <taxon>Pseudomonadota</taxon>
        <taxon>Alphaproteobacteria</taxon>
        <taxon>Hyphomicrobiales</taxon>
        <taxon>Rhizobiaceae</taxon>
        <taxon>Rhizobium/Agrobacterium group</taxon>
        <taxon>Rhizobium</taxon>
    </lineage>
</organism>
<proteinExistence type="predicted"/>